<evidence type="ECO:0000313" key="2">
    <source>
        <dbReference type="EMBL" id="BBZ37103.1"/>
    </source>
</evidence>
<accession>A0A7I7Y7J9</accession>
<sequence length="192" mass="20718">MAAAFFGAGGDVYAAAAHERSKPVVPDVEPCCWELVAAPPASRPAKGAGDDQVELVRASRLRVDSRFLPVGRVNEQGLQVRTILAARAISAAFPEIHEMGGVRPDSKPWHPRGLAIDVMIPNPSSAEGIALGDRIVAYVLENADRFAMQDAIWRGMYYTPHGARAMGMGHYDHVHVTTLGGGYPTGRETYLR</sequence>
<name>A0A7I7Y7J9_9MYCO</name>
<organism evidence="2 3">
    <name type="scientific">Mycobacterium conspicuum</name>
    <dbReference type="NCBI Taxonomy" id="44010"/>
    <lineage>
        <taxon>Bacteria</taxon>
        <taxon>Bacillati</taxon>
        <taxon>Actinomycetota</taxon>
        <taxon>Actinomycetes</taxon>
        <taxon>Mycobacteriales</taxon>
        <taxon>Mycobacteriaceae</taxon>
        <taxon>Mycobacterium</taxon>
    </lineage>
</organism>
<keyword evidence="3" id="KW-1185">Reference proteome</keyword>
<evidence type="ECO:0000313" key="3">
    <source>
        <dbReference type="Proteomes" id="UP000467385"/>
    </source>
</evidence>
<feature type="domain" description="ARB-07466-like C-terminal" evidence="1">
    <location>
        <begin position="75"/>
        <end position="165"/>
    </location>
</feature>
<dbReference type="Pfam" id="PF26571">
    <property type="entry name" value="VldE"/>
    <property type="match status" value="1"/>
</dbReference>
<protein>
    <recommendedName>
        <fullName evidence="1">ARB-07466-like C-terminal domain-containing protein</fullName>
    </recommendedName>
</protein>
<dbReference type="EMBL" id="AP022613">
    <property type="protein sequence ID" value="BBZ37103.1"/>
    <property type="molecule type" value="Genomic_DNA"/>
</dbReference>
<reference evidence="2 3" key="1">
    <citation type="journal article" date="2019" name="Emerg. Microbes Infect.">
        <title>Comprehensive subspecies identification of 175 nontuberculous mycobacteria species based on 7547 genomic profiles.</title>
        <authorList>
            <person name="Matsumoto Y."/>
            <person name="Kinjo T."/>
            <person name="Motooka D."/>
            <person name="Nabeya D."/>
            <person name="Jung N."/>
            <person name="Uechi K."/>
            <person name="Horii T."/>
            <person name="Iida T."/>
            <person name="Fujita J."/>
            <person name="Nakamura S."/>
        </authorList>
    </citation>
    <scope>NUCLEOTIDE SEQUENCE [LARGE SCALE GENOMIC DNA]</scope>
    <source>
        <strain evidence="2 3">JCM 14738</strain>
    </source>
</reference>
<proteinExistence type="predicted"/>
<evidence type="ECO:0000259" key="1">
    <source>
        <dbReference type="Pfam" id="PF26571"/>
    </source>
</evidence>
<dbReference type="AlphaFoldDB" id="A0A7I7Y7J9"/>
<dbReference type="Proteomes" id="UP000467385">
    <property type="component" value="Chromosome"/>
</dbReference>
<dbReference type="InterPro" id="IPR058593">
    <property type="entry name" value="ARB_07466-like_C"/>
</dbReference>
<gene>
    <name evidence="2" type="ORF">MCNS_01660</name>
</gene>